<dbReference type="AlphaFoldDB" id="A0A2K9LJ81"/>
<accession>A0A2K9LJ81</accession>
<dbReference type="PRINTS" id="PR00412">
    <property type="entry name" value="EPOXHYDRLASE"/>
</dbReference>
<dbReference type="InterPro" id="IPR000073">
    <property type="entry name" value="AB_hydrolase_1"/>
</dbReference>
<dbReference type="OrthoDB" id="9780765at2"/>
<dbReference type="Proteomes" id="UP000235116">
    <property type="component" value="Chromosome"/>
</dbReference>
<dbReference type="KEGG" id="kak:Kalk_07850"/>
<dbReference type="PRINTS" id="PR00111">
    <property type="entry name" value="ABHYDROLASE"/>
</dbReference>
<organism evidence="2 3">
    <name type="scientific">Ketobacter alkanivorans</name>
    <dbReference type="NCBI Taxonomy" id="1917421"/>
    <lineage>
        <taxon>Bacteria</taxon>
        <taxon>Pseudomonadati</taxon>
        <taxon>Pseudomonadota</taxon>
        <taxon>Gammaproteobacteria</taxon>
        <taxon>Pseudomonadales</taxon>
        <taxon>Ketobacteraceae</taxon>
        <taxon>Ketobacter</taxon>
    </lineage>
</organism>
<dbReference type="GO" id="GO:0003824">
    <property type="term" value="F:catalytic activity"/>
    <property type="evidence" value="ECO:0007669"/>
    <property type="project" value="InterPro"/>
</dbReference>
<proteinExistence type="predicted"/>
<dbReference type="Gene3D" id="3.40.50.1820">
    <property type="entry name" value="alpha/beta hydrolase"/>
    <property type="match status" value="1"/>
</dbReference>
<keyword evidence="3" id="KW-1185">Reference proteome</keyword>
<dbReference type="InterPro" id="IPR000639">
    <property type="entry name" value="Epox_hydrolase-like"/>
</dbReference>
<gene>
    <name evidence="2" type="ORF">Kalk_07850</name>
</gene>
<dbReference type="PANTHER" id="PTHR46438">
    <property type="entry name" value="ALPHA/BETA-HYDROLASES SUPERFAMILY PROTEIN"/>
    <property type="match status" value="1"/>
</dbReference>
<dbReference type="InterPro" id="IPR029058">
    <property type="entry name" value="AB_hydrolase_fold"/>
</dbReference>
<dbReference type="Pfam" id="PF00561">
    <property type="entry name" value="Abhydrolase_1"/>
    <property type="match status" value="1"/>
</dbReference>
<evidence type="ECO:0000313" key="3">
    <source>
        <dbReference type="Proteomes" id="UP000235116"/>
    </source>
</evidence>
<sequence length="279" mass="30896">MTIPAKPPCHTLQVCDGITISYCELGPQQGHPVLFLQGSGPGASGWSNFRYNAQAFAQGGYRVIIPDLPGFGDSDKPDTDYTLDFFVQCVTEFADQLDLQQFALVGNSLGGAISIGLALAHPTRISHLILMGCGGLEDQITYFQTMPGIQAMTKIPLDSPEFTPAYLKQVLQLIVHDPRFITDELIEERFRILETQNSSVFKRMVIPNLTDRLSDVKQPVLGFWGGQDNFCPITGAEKIVRYCPNAQMITLSQCGHWAMIEHADLFNQRSLEFLEANPV</sequence>
<evidence type="ECO:0000313" key="2">
    <source>
        <dbReference type="EMBL" id="AUM12332.1"/>
    </source>
</evidence>
<dbReference type="EMBL" id="CP022684">
    <property type="protein sequence ID" value="AUM12332.1"/>
    <property type="molecule type" value="Genomic_DNA"/>
</dbReference>
<evidence type="ECO:0000259" key="1">
    <source>
        <dbReference type="Pfam" id="PF00561"/>
    </source>
</evidence>
<dbReference type="RefSeq" id="WP_101893668.1">
    <property type="nucleotide sequence ID" value="NZ_CP022684.1"/>
</dbReference>
<dbReference type="PANTHER" id="PTHR46438:SF11">
    <property type="entry name" value="LIPASE-RELATED"/>
    <property type="match status" value="1"/>
</dbReference>
<feature type="domain" description="AB hydrolase-1" evidence="1">
    <location>
        <begin position="32"/>
        <end position="263"/>
    </location>
</feature>
<name>A0A2K9LJ81_9GAMM</name>
<reference evidence="3" key="1">
    <citation type="submission" date="2017-08" db="EMBL/GenBank/DDBJ databases">
        <title>Direct submision.</title>
        <authorList>
            <person name="Kim S.-J."/>
            <person name="Rhee S.-K."/>
        </authorList>
    </citation>
    <scope>NUCLEOTIDE SEQUENCE [LARGE SCALE GENOMIC DNA]</scope>
    <source>
        <strain evidence="3">GI5</strain>
    </source>
</reference>
<protein>
    <recommendedName>
        <fullName evidence="1">AB hydrolase-1 domain-containing protein</fullName>
    </recommendedName>
</protein>
<dbReference type="SUPFAM" id="SSF53474">
    <property type="entry name" value="alpha/beta-Hydrolases"/>
    <property type="match status" value="1"/>
</dbReference>